<dbReference type="RefSeq" id="XP_021845584.1">
    <property type="nucleotide sequence ID" value="XM_021989892.1"/>
</dbReference>
<reference evidence="1" key="1">
    <citation type="journal article" date="2021" name="Nat. Commun.">
        <title>Genomic analyses provide insights into spinach domestication and the genetic basis of agronomic traits.</title>
        <authorList>
            <person name="Cai X."/>
            <person name="Sun X."/>
            <person name="Xu C."/>
            <person name="Sun H."/>
            <person name="Wang X."/>
            <person name="Ge C."/>
            <person name="Zhang Z."/>
            <person name="Wang Q."/>
            <person name="Fei Z."/>
            <person name="Jiao C."/>
            <person name="Wang Q."/>
        </authorList>
    </citation>
    <scope>NUCLEOTIDE SEQUENCE [LARGE SCALE GENOMIC DNA]</scope>
    <source>
        <strain evidence="1">cv. Varoflay</strain>
    </source>
</reference>
<name>A0A9R0ICG9_SPIOL</name>
<keyword evidence="1" id="KW-1185">Reference proteome</keyword>
<gene>
    <name evidence="2 3" type="primary">LOC110785447</name>
</gene>
<dbReference type="Proteomes" id="UP000813463">
    <property type="component" value="Chromosome 2"/>
</dbReference>
<evidence type="ECO:0000313" key="3">
    <source>
        <dbReference type="RefSeq" id="XP_056693649.1"/>
    </source>
</evidence>
<dbReference type="GeneID" id="110785447"/>
<dbReference type="AlphaFoldDB" id="A0A9R0ICG9"/>
<dbReference type="PANTHER" id="PTHR45932">
    <property type="entry name" value="PATELLIN-1"/>
    <property type="match status" value="1"/>
</dbReference>
<evidence type="ECO:0000313" key="2">
    <source>
        <dbReference type="RefSeq" id="XP_021845584.1"/>
    </source>
</evidence>
<reference evidence="2" key="2">
    <citation type="submission" date="2025-04" db="UniProtKB">
        <authorList>
            <consortium name="RefSeq"/>
        </authorList>
    </citation>
    <scope>IDENTIFICATION</scope>
    <source>
        <tissue evidence="3">Leaf</tissue>
    </source>
</reference>
<sequence length="334" mass="37491">MEEQIEENNYHLRVACAYMAVTHGPPTLKLWGITSTERARIDVAVGNFISAESMSFNRAVERIQDTIKWRLDKSDDSIGAAAVGRFCTSWIHRQDPETTQVSCYVELSNWDLVDDFEIPWIAGFETLIGDITLLPTTSIYLIVKIANPNPKIINAYRKVKSHFPIIREELFVGSNYLGLGLGRFLLGSTVTPASLAHFVLFRSLSVPLVPRAFGGVEDEIADRKYDGHIDVENATKQTIDFFGLQGTRMNVSAVVVGWDITFSMKFSYSVNPNYPVYLVEKMEIYNDCINKPDFVVQDGKILRSFTLPADGCITITVENASFCTKKLVYLCVCV</sequence>
<dbReference type="RefSeq" id="XP_056693649.1">
    <property type="nucleotide sequence ID" value="XM_056837671.1"/>
</dbReference>
<accession>A0A9R0ICG9</accession>
<proteinExistence type="predicted"/>
<dbReference type="GO" id="GO:0008289">
    <property type="term" value="F:lipid binding"/>
    <property type="evidence" value="ECO:0007669"/>
    <property type="project" value="InterPro"/>
</dbReference>
<dbReference type="KEGG" id="soe:110785447"/>
<protein>
    <submittedName>
        <fullName evidence="3">Patellin-2 isoform X1</fullName>
    </submittedName>
    <submittedName>
        <fullName evidence="2">Patellin-2-like</fullName>
    </submittedName>
</protein>
<evidence type="ECO:0000313" key="1">
    <source>
        <dbReference type="Proteomes" id="UP000813463"/>
    </source>
</evidence>
<dbReference type="InterPro" id="IPR044834">
    <property type="entry name" value="PATL"/>
</dbReference>
<dbReference type="PANTHER" id="PTHR45932:SF6">
    <property type="entry name" value="PATELLIN-3"/>
    <property type="match status" value="1"/>
</dbReference>
<organism evidence="1 2">
    <name type="scientific">Spinacia oleracea</name>
    <name type="common">Spinach</name>
    <dbReference type="NCBI Taxonomy" id="3562"/>
    <lineage>
        <taxon>Eukaryota</taxon>
        <taxon>Viridiplantae</taxon>
        <taxon>Streptophyta</taxon>
        <taxon>Embryophyta</taxon>
        <taxon>Tracheophyta</taxon>
        <taxon>Spermatophyta</taxon>
        <taxon>Magnoliopsida</taxon>
        <taxon>eudicotyledons</taxon>
        <taxon>Gunneridae</taxon>
        <taxon>Pentapetalae</taxon>
        <taxon>Caryophyllales</taxon>
        <taxon>Chenopodiaceae</taxon>
        <taxon>Chenopodioideae</taxon>
        <taxon>Anserineae</taxon>
        <taxon>Spinacia</taxon>
    </lineage>
</organism>